<dbReference type="FunFam" id="3.40.50.300:FF:000221">
    <property type="entry name" value="Multidrug ABC transporter ATP-binding protein"/>
    <property type="match status" value="1"/>
</dbReference>
<feature type="transmembrane region" description="Helical" evidence="9">
    <location>
        <begin position="20"/>
        <end position="40"/>
    </location>
</feature>
<dbReference type="InterPro" id="IPR027417">
    <property type="entry name" value="P-loop_NTPase"/>
</dbReference>
<dbReference type="SMART" id="SM00382">
    <property type="entry name" value="AAA"/>
    <property type="match status" value="1"/>
</dbReference>
<evidence type="ECO:0000256" key="7">
    <source>
        <dbReference type="ARBA" id="ARBA00022989"/>
    </source>
</evidence>
<feature type="transmembrane region" description="Helical" evidence="9">
    <location>
        <begin position="134"/>
        <end position="154"/>
    </location>
</feature>
<dbReference type="SUPFAM" id="SSF90123">
    <property type="entry name" value="ABC transporter transmembrane region"/>
    <property type="match status" value="1"/>
</dbReference>
<evidence type="ECO:0000256" key="4">
    <source>
        <dbReference type="ARBA" id="ARBA00022692"/>
    </source>
</evidence>
<keyword evidence="3" id="KW-1003">Cell membrane</keyword>
<gene>
    <name evidence="12" type="ORF">CM240_3202</name>
</gene>
<dbReference type="AlphaFoldDB" id="W6S331"/>
<keyword evidence="13" id="KW-1185">Reference proteome</keyword>
<dbReference type="Proteomes" id="UP000019426">
    <property type="component" value="Chromosome M2/40_rep2"/>
</dbReference>
<evidence type="ECO:0000313" key="12">
    <source>
        <dbReference type="EMBL" id="CDM70319.1"/>
    </source>
</evidence>
<dbReference type="InterPro" id="IPR017871">
    <property type="entry name" value="ABC_transporter-like_CS"/>
</dbReference>
<dbReference type="RefSeq" id="WP_044040482.1">
    <property type="nucleotide sequence ID" value="NZ_HG917869.1"/>
</dbReference>
<dbReference type="Pfam" id="PF00005">
    <property type="entry name" value="ABC_tran"/>
    <property type="match status" value="1"/>
</dbReference>
<dbReference type="PATRIC" id="fig|1216932.3.peg.3174"/>
<reference evidence="12 13" key="1">
    <citation type="submission" date="2013-11" db="EMBL/GenBank/DDBJ databases">
        <title>Complete genome sequence of Clostridum sp. M2/40.</title>
        <authorList>
            <person name="Wibberg D."/>
            <person name="Puehler A."/>
            <person name="Schlueter A."/>
        </authorList>
    </citation>
    <scope>NUCLEOTIDE SEQUENCE [LARGE SCALE GENOMIC DNA]</scope>
    <source>
        <strain evidence="13">M2/40</strain>
    </source>
</reference>
<keyword evidence="8 9" id="KW-0472">Membrane</keyword>
<keyword evidence="7 9" id="KW-1133">Transmembrane helix</keyword>
<evidence type="ECO:0000256" key="2">
    <source>
        <dbReference type="ARBA" id="ARBA00022448"/>
    </source>
</evidence>
<feature type="transmembrane region" description="Helical" evidence="9">
    <location>
        <begin position="160"/>
        <end position="178"/>
    </location>
</feature>
<dbReference type="Pfam" id="PF00664">
    <property type="entry name" value="ABC_membrane"/>
    <property type="match status" value="1"/>
</dbReference>
<dbReference type="EMBL" id="HG917869">
    <property type="protein sequence ID" value="CDM70319.1"/>
    <property type="molecule type" value="Genomic_DNA"/>
</dbReference>
<evidence type="ECO:0000256" key="8">
    <source>
        <dbReference type="ARBA" id="ARBA00023136"/>
    </source>
</evidence>
<evidence type="ECO:0000259" key="11">
    <source>
        <dbReference type="PROSITE" id="PS50929"/>
    </source>
</evidence>
<dbReference type="PROSITE" id="PS50893">
    <property type="entry name" value="ABC_TRANSPORTER_2"/>
    <property type="match status" value="1"/>
</dbReference>
<dbReference type="SUPFAM" id="SSF52540">
    <property type="entry name" value="P-loop containing nucleoside triphosphate hydrolases"/>
    <property type="match status" value="1"/>
</dbReference>
<dbReference type="InterPro" id="IPR011527">
    <property type="entry name" value="ABC1_TM_dom"/>
</dbReference>
<evidence type="ECO:0000256" key="1">
    <source>
        <dbReference type="ARBA" id="ARBA00004651"/>
    </source>
</evidence>
<protein>
    <submittedName>
        <fullName evidence="12">ABC-type multidrug transport system</fullName>
    </submittedName>
</protein>
<feature type="domain" description="ABC transmembrane type-1" evidence="11">
    <location>
        <begin position="19"/>
        <end position="301"/>
    </location>
</feature>
<keyword evidence="5" id="KW-0547">Nucleotide-binding</keyword>
<evidence type="ECO:0000256" key="6">
    <source>
        <dbReference type="ARBA" id="ARBA00022840"/>
    </source>
</evidence>
<dbReference type="PROSITE" id="PS50929">
    <property type="entry name" value="ABC_TM1F"/>
    <property type="match status" value="1"/>
</dbReference>
<dbReference type="InterPro" id="IPR003593">
    <property type="entry name" value="AAA+_ATPase"/>
</dbReference>
<feature type="transmembrane region" description="Helical" evidence="9">
    <location>
        <begin position="52"/>
        <end position="76"/>
    </location>
</feature>
<dbReference type="CDD" id="cd18542">
    <property type="entry name" value="ABC_6TM_YknU_like"/>
    <property type="match status" value="1"/>
</dbReference>
<organism evidence="12 13">
    <name type="scientific">Clostridium bornimense</name>
    <dbReference type="NCBI Taxonomy" id="1216932"/>
    <lineage>
        <taxon>Bacteria</taxon>
        <taxon>Bacillati</taxon>
        <taxon>Bacillota</taxon>
        <taxon>Clostridia</taxon>
        <taxon>Eubacteriales</taxon>
        <taxon>Clostridiaceae</taxon>
        <taxon>Clostridium</taxon>
    </lineage>
</organism>
<dbReference type="eggNOG" id="COG1132">
    <property type="taxonomic scope" value="Bacteria"/>
</dbReference>
<dbReference type="GO" id="GO:0015421">
    <property type="term" value="F:ABC-type oligopeptide transporter activity"/>
    <property type="evidence" value="ECO:0007669"/>
    <property type="project" value="TreeGrafter"/>
</dbReference>
<feature type="domain" description="ABC transporter" evidence="10">
    <location>
        <begin position="335"/>
        <end position="567"/>
    </location>
</feature>
<comment type="subcellular location">
    <subcellularLocation>
        <location evidence="1">Cell membrane</location>
        <topology evidence="1">Multi-pass membrane protein</topology>
    </subcellularLocation>
</comment>
<dbReference type="GO" id="GO:0016887">
    <property type="term" value="F:ATP hydrolysis activity"/>
    <property type="evidence" value="ECO:0007669"/>
    <property type="project" value="InterPro"/>
</dbReference>
<dbReference type="InterPro" id="IPR003439">
    <property type="entry name" value="ABC_transporter-like_ATP-bd"/>
</dbReference>
<dbReference type="KEGG" id="clt:CM240_3202"/>
<evidence type="ECO:0000256" key="5">
    <source>
        <dbReference type="ARBA" id="ARBA00022741"/>
    </source>
</evidence>
<keyword evidence="4 9" id="KW-0812">Transmembrane</keyword>
<dbReference type="PANTHER" id="PTHR43394">
    <property type="entry name" value="ATP-DEPENDENT PERMEASE MDL1, MITOCHONDRIAL"/>
    <property type="match status" value="1"/>
</dbReference>
<dbReference type="STRING" id="1216932.CM240_3202"/>
<sequence>MKNSKFILNYLKPFKKKYIFLLFVVIITSLTNMINPFLSGRFVDELAGNKNLSLLLTLPVIMFLVVIIKGALNYFYQMQFEKISQKVSLNLKSDLYKKLLDLDFYYYNTTNTGETMTLMTNDVGTIKECISSMIYTILSNLSLFAFAIISMGIVNLPLTLLMFMICPFILFLTFKMNTKLAKPFFEIRDCYAKLNSVIEENLSGNKTVRAFHRGDYEIKKFDVENKNYKNKNLKIAFIIAKYISLIEMFSNFLSLILLLFGGIFVIKGHMTIGDLTIFSSLIWALNTPINVIPSSLNNIQRFITSYSKISEILNYKCKINNIENPIPFSGMHESIVFDNVSFKFGDTYLLKNISFKAKAGEQIGIIGSTGCGKTTLANLICRFYDPSEGNIFIDGKNIKDFDLKLFHKSIGISMQNPFLFSETIKTNICYGNPSASDNEIESVAKIAQIHDFIDSLPDKYETIIGEKGVGLSGGQKQRISLARTLLTKPSVLILDDTTSAIDVMTESKIQNALKKNENRTTFVISNRISSVQNSDIILVLSQGKIIEQGTHDELINNGGYYYDTYEQQMNNILEKVGV</sequence>
<dbReference type="PANTHER" id="PTHR43394:SF1">
    <property type="entry name" value="ATP-BINDING CASSETTE SUB-FAMILY B MEMBER 10, MITOCHONDRIAL"/>
    <property type="match status" value="1"/>
</dbReference>
<feature type="transmembrane region" description="Helical" evidence="9">
    <location>
        <begin position="235"/>
        <end position="266"/>
    </location>
</feature>
<dbReference type="HOGENOM" id="CLU_000604_84_3_9"/>
<proteinExistence type="predicted"/>
<name>W6S331_9CLOT</name>
<dbReference type="OrthoDB" id="9762778at2"/>
<dbReference type="PROSITE" id="PS00211">
    <property type="entry name" value="ABC_TRANSPORTER_1"/>
    <property type="match status" value="1"/>
</dbReference>
<evidence type="ECO:0000256" key="3">
    <source>
        <dbReference type="ARBA" id="ARBA00022475"/>
    </source>
</evidence>
<dbReference type="Gene3D" id="3.40.50.300">
    <property type="entry name" value="P-loop containing nucleotide triphosphate hydrolases"/>
    <property type="match status" value="1"/>
</dbReference>
<keyword evidence="2" id="KW-0813">Transport</keyword>
<dbReference type="GO" id="GO:0005886">
    <property type="term" value="C:plasma membrane"/>
    <property type="evidence" value="ECO:0007669"/>
    <property type="project" value="UniProtKB-SubCell"/>
</dbReference>
<keyword evidence="6" id="KW-0067">ATP-binding</keyword>
<evidence type="ECO:0000256" key="9">
    <source>
        <dbReference type="SAM" id="Phobius"/>
    </source>
</evidence>
<dbReference type="InterPro" id="IPR039421">
    <property type="entry name" value="Type_1_exporter"/>
</dbReference>
<dbReference type="GO" id="GO:0005524">
    <property type="term" value="F:ATP binding"/>
    <property type="evidence" value="ECO:0007669"/>
    <property type="project" value="UniProtKB-KW"/>
</dbReference>
<dbReference type="Gene3D" id="1.20.1560.10">
    <property type="entry name" value="ABC transporter type 1, transmembrane domain"/>
    <property type="match status" value="1"/>
</dbReference>
<evidence type="ECO:0000259" key="10">
    <source>
        <dbReference type="PROSITE" id="PS50893"/>
    </source>
</evidence>
<accession>W6S331</accession>
<evidence type="ECO:0000313" key="13">
    <source>
        <dbReference type="Proteomes" id="UP000019426"/>
    </source>
</evidence>
<dbReference type="InterPro" id="IPR036640">
    <property type="entry name" value="ABC1_TM_sf"/>
</dbReference>